<dbReference type="PANTHER" id="PTHR33710:SF62">
    <property type="entry name" value="DUF4283 DOMAIN PROTEIN"/>
    <property type="match status" value="1"/>
</dbReference>
<dbReference type="Pfam" id="PF13966">
    <property type="entry name" value="zf-RVT"/>
    <property type="match status" value="1"/>
</dbReference>
<sequence length="486" mass="57037">MSKRQAENFVMEKLDRAFGSIEWMDTYPHSLVRNLPIICLDHGPILLDTECRPPFKHHPFRFEWMWTTHPECANLIHETWNNSSHPGSHAFCLNKKLETPRDTFKVWNKTSFCRVEKQMEEKKEELRRLQEHLSSLEDVKMEKEFKEHVEDLMHKEELMRRRNKIIQVKNDREQWVTEAGDIEQCFQQHFHNLYAQPVNEAQDILEQLANLELSTLNEYQTQQLEMPILDEEITLAINQMEPLKTPGSDGIPAAFYQKYWNTVRTDITNMVKALFHSGFMLKSLNHTFITLIPKLPNLERPTPLLTQGTWKVGRGFDILINHPHWFPFKPDAPAHVTAQITKVVDLINQDNATWKHDVIMQLYDRTNANKILEIALPKIQPHASSDLIIWPCSPTGEYQVKRAYTLLHQSQKYHSSTTRPATNFSSKIWTTLWKSKLPNKLRTFTWKILHRALPVKTKLNNKGIHCDPACILCNAQEESLNHIFLY</sequence>
<evidence type="ECO:0000313" key="2">
    <source>
        <dbReference type="EMBL" id="SPD21277.1"/>
    </source>
</evidence>
<evidence type="ECO:0000259" key="1">
    <source>
        <dbReference type="Pfam" id="PF13966"/>
    </source>
</evidence>
<gene>
    <name evidence="2" type="ORF">FSB_LOCUS49159</name>
</gene>
<dbReference type="AlphaFoldDB" id="A0A2N9I5H6"/>
<dbReference type="InterPro" id="IPR026960">
    <property type="entry name" value="RVT-Znf"/>
</dbReference>
<dbReference type="PANTHER" id="PTHR33710">
    <property type="entry name" value="BNAC02G09200D PROTEIN"/>
    <property type="match status" value="1"/>
</dbReference>
<reference evidence="2" key="1">
    <citation type="submission" date="2018-02" db="EMBL/GenBank/DDBJ databases">
        <authorList>
            <person name="Cohen D.B."/>
            <person name="Kent A.D."/>
        </authorList>
    </citation>
    <scope>NUCLEOTIDE SEQUENCE</scope>
</reference>
<accession>A0A2N9I5H6</accession>
<organism evidence="2">
    <name type="scientific">Fagus sylvatica</name>
    <name type="common">Beechnut</name>
    <dbReference type="NCBI Taxonomy" id="28930"/>
    <lineage>
        <taxon>Eukaryota</taxon>
        <taxon>Viridiplantae</taxon>
        <taxon>Streptophyta</taxon>
        <taxon>Embryophyta</taxon>
        <taxon>Tracheophyta</taxon>
        <taxon>Spermatophyta</taxon>
        <taxon>Magnoliopsida</taxon>
        <taxon>eudicotyledons</taxon>
        <taxon>Gunneridae</taxon>
        <taxon>Pentapetalae</taxon>
        <taxon>rosids</taxon>
        <taxon>fabids</taxon>
        <taxon>Fagales</taxon>
        <taxon>Fagaceae</taxon>
        <taxon>Fagus</taxon>
    </lineage>
</organism>
<dbReference type="EMBL" id="OIVN01005184">
    <property type="protein sequence ID" value="SPD21277.1"/>
    <property type="molecule type" value="Genomic_DNA"/>
</dbReference>
<protein>
    <recommendedName>
        <fullName evidence="1">Reverse transcriptase zinc-binding domain-containing protein</fullName>
    </recommendedName>
</protein>
<proteinExistence type="predicted"/>
<name>A0A2N9I5H6_FAGSY</name>
<feature type="domain" description="Reverse transcriptase zinc-binding" evidence="1">
    <location>
        <begin position="398"/>
        <end position="485"/>
    </location>
</feature>